<comment type="caution">
    <text evidence="1">The sequence shown here is derived from an EMBL/GenBank/DDBJ whole genome shotgun (WGS) entry which is preliminary data.</text>
</comment>
<organism evidence="1 2">
    <name type="scientific">Melastoma candidum</name>
    <dbReference type="NCBI Taxonomy" id="119954"/>
    <lineage>
        <taxon>Eukaryota</taxon>
        <taxon>Viridiplantae</taxon>
        <taxon>Streptophyta</taxon>
        <taxon>Embryophyta</taxon>
        <taxon>Tracheophyta</taxon>
        <taxon>Spermatophyta</taxon>
        <taxon>Magnoliopsida</taxon>
        <taxon>eudicotyledons</taxon>
        <taxon>Gunneridae</taxon>
        <taxon>Pentapetalae</taxon>
        <taxon>rosids</taxon>
        <taxon>malvids</taxon>
        <taxon>Myrtales</taxon>
        <taxon>Melastomataceae</taxon>
        <taxon>Melastomatoideae</taxon>
        <taxon>Melastomateae</taxon>
        <taxon>Melastoma</taxon>
    </lineage>
</organism>
<evidence type="ECO:0000313" key="1">
    <source>
        <dbReference type="EMBL" id="KAI4368123.1"/>
    </source>
</evidence>
<dbReference type="Proteomes" id="UP001057402">
    <property type="component" value="Chromosome 5"/>
</dbReference>
<dbReference type="EMBL" id="CM042884">
    <property type="protein sequence ID" value="KAI4368123.1"/>
    <property type="molecule type" value="Genomic_DNA"/>
</dbReference>
<name>A0ACB9QPH5_9MYRT</name>
<evidence type="ECO:0000313" key="2">
    <source>
        <dbReference type="Proteomes" id="UP001057402"/>
    </source>
</evidence>
<sequence length="147" mass="15878">MMESGVPACHTCGGEVGLDVHGEPFVACRECGFPVCKACVDHEVSEGRKSCLRCAAPFVIGDVLSRCSCSIQFVLGDDRAGINVFVLASMTHWCIQFNGVRSGFKLIGHCCRKFKSIRLICAVLAMILFRAVEAEILKSAASSPLMF</sequence>
<proteinExistence type="predicted"/>
<gene>
    <name evidence="1" type="ORF">MLD38_016717</name>
</gene>
<protein>
    <submittedName>
        <fullName evidence="1">Uncharacterized protein</fullName>
    </submittedName>
</protein>
<accession>A0ACB9QPH5</accession>
<reference evidence="2" key="1">
    <citation type="journal article" date="2023" name="Front. Plant Sci.">
        <title>Chromosomal-level genome assembly of Melastoma candidum provides insights into trichome evolution.</title>
        <authorList>
            <person name="Zhong Y."/>
            <person name="Wu W."/>
            <person name="Sun C."/>
            <person name="Zou P."/>
            <person name="Liu Y."/>
            <person name="Dai S."/>
            <person name="Zhou R."/>
        </authorList>
    </citation>
    <scope>NUCLEOTIDE SEQUENCE [LARGE SCALE GENOMIC DNA]</scope>
</reference>
<keyword evidence="2" id="KW-1185">Reference proteome</keyword>